<protein>
    <recommendedName>
        <fullName evidence="3">Carrier domain-containing protein</fullName>
    </recommendedName>
</protein>
<proteinExistence type="predicted"/>
<dbReference type="EMBL" id="QGDV01000001">
    <property type="protein sequence ID" value="PWJ66892.1"/>
    <property type="molecule type" value="Genomic_DNA"/>
</dbReference>
<dbReference type="Proteomes" id="UP000245674">
    <property type="component" value="Unassembled WGS sequence"/>
</dbReference>
<evidence type="ECO:0000313" key="1">
    <source>
        <dbReference type="EMBL" id="PWJ66892.1"/>
    </source>
</evidence>
<gene>
    <name evidence="1" type="ORF">B0H03_101348</name>
</gene>
<keyword evidence="2" id="KW-1185">Reference proteome</keyword>
<accession>A0ABX5LI68</accession>
<organism evidence="1 2">
    <name type="scientific">Rathayibacter iranicus NCPPB 2253 = VKM Ac-1602</name>
    <dbReference type="NCBI Taxonomy" id="1328868"/>
    <lineage>
        <taxon>Bacteria</taxon>
        <taxon>Bacillati</taxon>
        <taxon>Actinomycetota</taxon>
        <taxon>Actinomycetes</taxon>
        <taxon>Micrococcales</taxon>
        <taxon>Microbacteriaceae</taxon>
        <taxon>Rathayibacter</taxon>
    </lineage>
</organism>
<name>A0ABX5LI68_9MICO</name>
<reference evidence="1 2" key="1">
    <citation type="submission" date="2018-03" db="EMBL/GenBank/DDBJ databases">
        <title>Genomic Encyclopedia of Type Strains, Phase III (KMG-III): the genomes of soil and plant-associated and newly described type strains.</title>
        <authorList>
            <person name="Whitman W."/>
        </authorList>
    </citation>
    <scope>NUCLEOTIDE SEQUENCE [LARGE SCALE GENOMIC DNA]</scope>
    <source>
        <strain evidence="1 2">VKM Ac-1602</strain>
    </source>
</reference>
<evidence type="ECO:0008006" key="3">
    <source>
        <dbReference type="Google" id="ProtNLM"/>
    </source>
</evidence>
<dbReference type="InterPro" id="IPR036736">
    <property type="entry name" value="ACP-like_sf"/>
</dbReference>
<evidence type="ECO:0000313" key="2">
    <source>
        <dbReference type="Proteomes" id="UP000245674"/>
    </source>
</evidence>
<comment type="caution">
    <text evidence="1">The sequence shown here is derived from an EMBL/GenBank/DDBJ whole genome shotgun (WGS) entry which is preliminary data.</text>
</comment>
<sequence length="88" mass="9728">MTSMNEDLLDQIFGCAAESFGPPHDSAEAASVISLEEVFAINSKKLIDFVDRIEQRFGIELPVTERTSENVLYIPNLLGLIDSAQRSL</sequence>
<dbReference type="SUPFAM" id="SSF47336">
    <property type="entry name" value="ACP-like"/>
    <property type="match status" value="1"/>
</dbReference>